<dbReference type="RefSeq" id="WP_147149549.1">
    <property type="nucleotide sequence ID" value="NZ_BKAJ01000038.1"/>
</dbReference>
<protein>
    <recommendedName>
        <fullName evidence="4">Lipoprotein</fullName>
    </recommendedName>
</protein>
<reference evidence="2 3" key="1">
    <citation type="submission" date="2019-07" db="EMBL/GenBank/DDBJ databases">
        <title>Whole genome shotgun sequence of Reyranella soli NBRC 108950.</title>
        <authorList>
            <person name="Hosoyama A."/>
            <person name="Uohara A."/>
            <person name="Ohji S."/>
            <person name="Ichikawa N."/>
        </authorList>
    </citation>
    <scope>NUCLEOTIDE SEQUENCE [LARGE SCALE GENOMIC DNA]</scope>
    <source>
        <strain evidence="2 3">NBRC 108950</strain>
    </source>
</reference>
<proteinExistence type="predicted"/>
<gene>
    <name evidence="2" type="ORF">RSO01_26280</name>
</gene>
<feature type="signal peptide" evidence="1">
    <location>
        <begin position="1"/>
        <end position="17"/>
    </location>
</feature>
<evidence type="ECO:0008006" key="4">
    <source>
        <dbReference type="Google" id="ProtNLM"/>
    </source>
</evidence>
<feature type="chain" id="PRO_5021885107" description="Lipoprotein" evidence="1">
    <location>
        <begin position="18"/>
        <end position="122"/>
    </location>
</feature>
<evidence type="ECO:0000313" key="2">
    <source>
        <dbReference type="EMBL" id="GEP55462.1"/>
    </source>
</evidence>
<dbReference type="AlphaFoldDB" id="A0A512N902"/>
<organism evidence="2 3">
    <name type="scientific">Reyranella soli</name>
    <dbReference type="NCBI Taxonomy" id="1230389"/>
    <lineage>
        <taxon>Bacteria</taxon>
        <taxon>Pseudomonadati</taxon>
        <taxon>Pseudomonadota</taxon>
        <taxon>Alphaproteobacteria</taxon>
        <taxon>Hyphomicrobiales</taxon>
        <taxon>Reyranellaceae</taxon>
        <taxon>Reyranella</taxon>
    </lineage>
</organism>
<evidence type="ECO:0000313" key="3">
    <source>
        <dbReference type="Proteomes" id="UP000321058"/>
    </source>
</evidence>
<dbReference type="OrthoDB" id="9913166at2"/>
<keyword evidence="3" id="KW-1185">Reference proteome</keyword>
<evidence type="ECO:0000256" key="1">
    <source>
        <dbReference type="SAM" id="SignalP"/>
    </source>
</evidence>
<accession>A0A512N902</accession>
<keyword evidence="1" id="KW-0732">Signal</keyword>
<dbReference type="EMBL" id="BKAJ01000038">
    <property type="protein sequence ID" value="GEP55462.1"/>
    <property type="molecule type" value="Genomic_DNA"/>
</dbReference>
<comment type="caution">
    <text evidence="2">The sequence shown here is derived from an EMBL/GenBank/DDBJ whole genome shotgun (WGS) entry which is preliminary data.</text>
</comment>
<sequence>MPTALLAPVGCSVLAAALLLTTACDGFRAGHVSAGGAPADTTRGIDQAYAQRDACLARNATERALAGASVRARAQTLALACASETDRLILASGQGNAAIASAIRDDTEFRALGVVLRTPNTN</sequence>
<name>A0A512N902_9HYPH</name>
<dbReference type="Proteomes" id="UP000321058">
    <property type="component" value="Unassembled WGS sequence"/>
</dbReference>